<dbReference type="PANTHER" id="PTHR43054:SF1">
    <property type="entry name" value="SCYLLO-INOSITOL 2-DEHYDROGENASE (NADP(+)) IOLU"/>
    <property type="match status" value="1"/>
</dbReference>
<dbReference type="EMBL" id="DXBR01000051">
    <property type="protein sequence ID" value="HIZ39378.1"/>
    <property type="molecule type" value="Genomic_DNA"/>
</dbReference>
<evidence type="ECO:0000313" key="4">
    <source>
        <dbReference type="Proteomes" id="UP000824049"/>
    </source>
</evidence>
<organism evidence="3 4">
    <name type="scientific">Candidatus Anaerobutyricum stercoris</name>
    <dbReference type="NCBI Taxonomy" id="2838457"/>
    <lineage>
        <taxon>Bacteria</taxon>
        <taxon>Bacillati</taxon>
        <taxon>Bacillota</taxon>
        <taxon>Clostridia</taxon>
        <taxon>Lachnospirales</taxon>
        <taxon>Lachnospiraceae</taxon>
        <taxon>Anaerobutyricum</taxon>
    </lineage>
</organism>
<evidence type="ECO:0000259" key="2">
    <source>
        <dbReference type="Pfam" id="PF22725"/>
    </source>
</evidence>
<protein>
    <submittedName>
        <fullName evidence="3">Gfo/Idh/MocA family oxidoreductase</fullName>
    </submittedName>
</protein>
<dbReference type="InterPro" id="IPR000683">
    <property type="entry name" value="Gfo/Idh/MocA-like_OxRdtase_N"/>
</dbReference>
<accession>A0A9D2EKW3</accession>
<proteinExistence type="predicted"/>
<reference evidence="3" key="1">
    <citation type="journal article" date="2021" name="PeerJ">
        <title>Extensive microbial diversity within the chicken gut microbiome revealed by metagenomics and culture.</title>
        <authorList>
            <person name="Gilroy R."/>
            <person name="Ravi A."/>
            <person name="Getino M."/>
            <person name="Pursley I."/>
            <person name="Horton D.L."/>
            <person name="Alikhan N.F."/>
            <person name="Baker D."/>
            <person name="Gharbi K."/>
            <person name="Hall N."/>
            <person name="Watson M."/>
            <person name="Adriaenssens E.M."/>
            <person name="Foster-Nyarko E."/>
            <person name="Jarju S."/>
            <person name="Secka A."/>
            <person name="Antonio M."/>
            <person name="Oren A."/>
            <person name="Chaudhuri R.R."/>
            <person name="La Ragione R."/>
            <person name="Hildebrand F."/>
            <person name="Pallen M.J."/>
        </authorList>
    </citation>
    <scope>NUCLEOTIDE SEQUENCE</scope>
    <source>
        <strain evidence="3">CHK179-28034</strain>
    </source>
</reference>
<dbReference type="Pfam" id="PF22725">
    <property type="entry name" value="GFO_IDH_MocA_C3"/>
    <property type="match status" value="1"/>
</dbReference>
<name>A0A9D2EKW3_9FIRM</name>
<evidence type="ECO:0000313" key="3">
    <source>
        <dbReference type="EMBL" id="HIZ39378.1"/>
    </source>
</evidence>
<dbReference type="GO" id="GO:0000166">
    <property type="term" value="F:nucleotide binding"/>
    <property type="evidence" value="ECO:0007669"/>
    <property type="project" value="InterPro"/>
</dbReference>
<sequence length="342" mass="38447">MKLAFIGTGKIIGDALFAAAPVESIEITAIFARPHSRGKAEAFAGEYKIPEIYTDYEELLEKTEADTVYIGLVNKAHYPYAKEALLHGKNVILEKPFTGFYEEAKELQKIAEEKKLFLFEAITVLHNEVFDEIKKNLGKLGTLRMALCNYSQYSSRYDAYLEGDITHSFDPEYYGGALYDINVYNVHYCVGLFGEPKDVEYYPNIGPNGVDTSGTLIMKYDGFSAVCTGTKDSDSPGYISIQGEKGWMKIDSKPNIADALLTTYVDENVKEKVRDAAGAMVRATKTEHFKAPEKHHRMTQEFADFARMIDEKDYEMARKFLEESVTVVGILEKARTKAGIVF</sequence>
<feature type="domain" description="Gfo/Idh/MocA-like oxidoreductase N-terminal" evidence="1">
    <location>
        <begin position="2"/>
        <end position="118"/>
    </location>
</feature>
<dbReference type="Gene3D" id="3.40.50.720">
    <property type="entry name" value="NAD(P)-binding Rossmann-like Domain"/>
    <property type="match status" value="1"/>
</dbReference>
<gene>
    <name evidence="3" type="ORF">H9968_05530</name>
</gene>
<dbReference type="SUPFAM" id="SSF51735">
    <property type="entry name" value="NAD(P)-binding Rossmann-fold domains"/>
    <property type="match status" value="1"/>
</dbReference>
<dbReference type="AlphaFoldDB" id="A0A9D2EKW3"/>
<dbReference type="PANTHER" id="PTHR43054">
    <property type="match status" value="1"/>
</dbReference>
<comment type="caution">
    <text evidence="3">The sequence shown here is derived from an EMBL/GenBank/DDBJ whole genome shotgun (WGS) entry which is preliminary data.</text>
</comment>
<dbReference type="InterPro" id="IPR055170">
    <property type="entry name" value="GFO_IDH_MocA-like_dom"/>
</dbReference>
<dbReference type="Proteomes" id="UP000824049">
    <property type="component" value="Unassembled WGS sequence"/>
</dbReference>
<dbReference type="Gene3D" id="3.30.360.10">
    <property type="entry name" value="Dihydrodipicolinate Reductase, domain 2"/>
    <property type="match status" value="1"/>
</dbReference>
<dbReference type="SUPFAM" id="SSF55347">
    <property type="entry name" value="Glyceraldehyde-3-phosphate dehydrogenase-like, C-terminal domain"/>
    <property type="match status" value="1"/>
</dbReference>
<reference evidence="3" key="2">
    <citation type="submission" date="2021-04" db="EMBL/GenBank/DDBJ databases">
        <authorList>
            <person name="Gilroy R."/>
        </authorList>
    </citation>
    <scope>NUCLEOTIDE SEQUENCE</scope>
    <source>
        <strain evidence="3">CHK179-28034</strain>
    </source>
</reference>
<evidence type="ECO:0000259" key="1">
    <source>
        <dbReference type="Pfam" id="PF01408"/>
    </source>
</evidence>
<feature type="domain" description="GFO/IDH/MocA-like oxidoreductase" evidence="2">
    <location>
        <begin position="138"/>
        <end position="248"/>
    </location>
</feature>
<dbReference type="InterPro" id="IPR036291">
    <property type="entry name" value="NAD(P)-bd_dom_sf"/>
</dbReference>
<dbReference type="Pfam" id="PF01408">
    <property type="entry name" value="GFO_IDH_MocA"/>
    <property type="match status" value="1"/>
</dbReference>